<dbReference type="AlphaFoldDB" id="A0ABC8R732"/>
<evidence type="ECO:0000313" key="2">
    <source>
        <dbReference type="Proteomes" id="UP001642360"/>
    </source>
</evidence>
<proteinExistence type="predicted"/>
<protein>
    <submittedName>
        <fullName evidence="1">Uncharacterized protein</fullName>
    </submittedName>
</protein>
<gene>
    <name evidence="1" type="ORF">ILEXP_LOCUS7610</name>
</gene>
<dbReference type="EMBL" id="CAUOFW020001022">
    <property type="protein sequence ID" value="CAK9140171.1"/>
    <property type="molecule type" value="Genomic_DNA"/>
</dbReference>
<evidence type="ECO:0000313" key="1">
    <source>
        <dbReference type="EMBL" id="CAK9140171.1"/>
    </source>
</evidence>
<keyword evidence="2" id="KW-1185">Reference proteome</keyword>
<accession>A0ABC8R732</accession>
<comment type="caution">
    <text evidence="1">The sequence shown here is derived from an EMBL/GenBank/DDBJ whole genome shotgun (WGS) entry which is preliminary data.</text>
</comment>
<name>A0ABC8R732_9AQUA</name>
<dbReference type="Proteomes" id="UP001642360">
    <property type="component" value="Unassembled WGS sequence"/>
</dbReference>
<sequence>MTFEARKCRDNVQTSFGIEEDLQHHDRTLLSHLQNTSGCVLVLSLLCLGNLEYGEKEKKICELATELDSTNQRCEVYRANLLAVLRDMEDQKLKLSVKVQNARLSLKE</sequence>
<reference evidence="1 2" key="1">
    <citation type="submission" date="2024-02" db="EMBL/GenBank/DDBJ databases">
        <authorList>
            <person name="Vignale AGUSTIN F."/>
            <person name="Sosa J E."/>
            <person name="Modenutti C."/>
        </authorList>
    </citation>
    <scope>NUCLEOTIDE SEQUENCE [LARGE SCALE GENOMIC DNA]</scope>
</reference>
<organism evidence="1 2">
    <name type="scientific">Ilex paraguariensis</name>
    <name type="common">yerba mate</name>
    <dbReference type="NCBI Taxonomy" id="185542"/>
    <lineage>
        <taxon>Eukaryota</taxon>
        <taxon>Viridiplantae</taxon>
        <taxon>Streptophyta</taxon>
        <taxon>Embryophyta</taxon>
        <taxon>Tracheophyta</taxon>
        <taxon>Spermatophyta</taxon>
        <taxon>Magnoliopsida</taxon>
        <taxon>eudicotyledons</taxon>
        <taxon>Gunneridae</taxon>
        <taxon>Pentapetalae</taxon>
        <taxon>asterids</taxon>
        <taxon>campanulids</taxon>
        <taxon>Aquifoliales</taxon>
        <taxon>Aquifoliaceae</taxon>
        <taxon>Ilex</taxon>
    </lineage>
</organism>